<evidence type="ECO:0000313" key="3">
    <source>
        <dbReference type="Proteomes" id="UP001147747"/>
    </source>
</evidence>
<keyword evidence="3" id="KW-1185">Reference proteome</keyword>
<dbReference type="Proteomes" id="UP001147747">
    <property type="component" value="Unassembled WGS sequence"/>
</dbReference>
<dbReference type="EMBL" id="JAPZBU010000009">
    <property type="protein sequence ID" value="KAJ5385853.1"/>
    <property type="molecule type" value="Genomic_DNA"/>
</dbReference>
<feature type="region of interest" description="Disordered" evidence="1">
    <location>
        <begin position="221"/>
        <end position="291"/>
    </location>
</feature>
<dbReference type="RefSeq" id="XP_056483651.1">
    <property type="nucleotide sequence ID" value="XM_056633031.1"/>
</dbReference>
<accession>A0A9W9VMG8</accession>
<evidence type="ECO:0000256" key="1">
    <source>
        <dbReference type="SAM" id="MobiDB-lite"/>
    </source>
</evidence>
<name>A0A9W9VMG8_9EURO</name>
<comment type="caution">
    <text evidence="2">The sequence shown here is derived from an EMBL/GenBank/DDBJ whole genome shotgun (WGS) entry which is preliminary data.</text>
</comment>
<dbReference type="AlphaFoldDB" id="A0A9W9VMG8"/>
<proteinExistence type="predicted"/>
<organism evidence="2 3">
    <name type="scientific">Penicillium cosmopolitanum</name>
    <dbReference type="NCBI Taxonomy" id="1131564"/>
    <lineage>
        <taxon>Eukaryota</taxon>
        <taxon>Fungi</taxon>
        <taxon>Dikarya</taxon>
        <taxon>Ascomycota</taxon>
        <taxon>Pezizomycotina</taxon>
        <taxon>Eurotiomycetes</taxon>
        <taxon>Eurotiomycetidae</taxon>
        <taxon>Eurotiales</taxon>
        <taxon>Aspergillaceae</taxon>
        <taxon>Penicillium</taxon>
    </lineage>
</organism>
<gene>
    <name evidence="2" type="ORF">N7509_008394</name>
</gene>
<protein>
    <submittedName>
        <fullName evidence="2">Conserved serine-rich protein</fullName>
    </submittedName>
</protein>
<dbReference type="OrthoDB" id="4227586at2759"/>
<dbReference type="GeneID" id="81372011"/>
<reference evidence="2" key="1">
    <citation type="submission" date="2022-12" db="EMBL/GenBank/DDBJ databases">
        <authorList>
            <person name="Petersen C."/>
        </authorList>
    </citation>
    <scope>NUCLEOTIDE SEQUENCE</scope>
    <source>
        <strain evidence="2">IBT 29677</strain>
    </source>
</reference>
<reference evidence="2" key="2">
    <citation type="journal article" date="2023" name="IMA Fungus">
        <title>Comparative genomic study of the Penicillium genus elucidates a diverse pangenome and 15 lateral gene transfer events.</title>
        <authorList>
            <person name="Petersen C."/>
            <person name="Sorensen T."/>
            <person name="Nielsen M.R."/>
            <person name="Sondergaard T.E."/>
            <person name="Sorensen J.L."/>
            <person name="Fitzpatrick D.A."/>
            <person name="Frisvad J.C."/>
            <person name="Nielsen K.L."/>
        </authorList>
    </citation>
    <scope>NUCLEOTIDE SEQUENCE</scope>
    <source>
        <strain evidence="2">IBT 29677</strain>
    </source>
</reference>
<evidence type="ECO:0000313" key="2">
    <source>
        <dbReference type="EMBL" id="KAJ5385853.1"/>
    </source>
</evidence>
<sequence>MVLLRLEVRVFPKEPAPTLSSERGGPNTSVFSRLIGNGVGNCNKEPEQNGDRADSYDLGEANPAKQYASFLLLLRNSDDLTLADLARRICDEWATFRSDQEPLEIKKLLDDANPTVDLSLSMTVADVFLDVGKAFSDGHDQRAIVRVIQKPARHAPQRFSSVVQDWDGAVNKAYQYNSRVGNQFSPIAEEEYAPASAQKSPAGQRSHDAPLPSVEIQSKYHRDEAIPGTPPIRSSGSEELGDSPSPEQGRRSKKRKPSPGENGPVKQRRVGEEQLEATEPSLTSPQRKRVNVPTFASPHRRASLSERQVPNNSIGLGVTKKPRAHVYSTKCTDSIRKHASTLCNAQVISSKHQFGEETICFHQ</sequence>
<feature type="region of interest" description="Disordered" evidence="1">
    <location>
        <begin position="191"/>
        <end position="210"/>
    </location>
</feature>